<feature type="chain" id="PRO_5039399604" description="DUF916 domain-containing protein" evidence="2">
    <location>
        <begin position="32"/>
        <end position="304"/>
    </location>
</feature>
<organism evidence="3">
    <name type="scientific">Nonomuraea gerenzanensis</name>
    <dbReference type="NCBI Taxonomy" id="93944"/>
    <lineage>
        <taxon>Bacteria</taxon>
        <taxon>Bacillati</taxon>
        <taxon>Actinomycetota</taxon>
        <taxon>Actinomycetes</taxon>
        <taxon>Streptosporangiales</taxon>
        <taxon>Streptosporangiaceae</taxon>
        <taxon>Nonomuraea</taxon>
    </lineage>
</organism>
<evidence type="ECO:0000256" key="1">
    <source>
        <dbReference type="SAM" id="Phobius"/>
    </source>
</evidence>
<proteinExistence type="predicted"/>
<sequence length="304" mass="30864">MPLTTTARRAAAVALLAVLGLAGLGAAPAAAGTAWTVRTAANDFGADRRNYGYTLDPGGSLTDGLVIANPGTAPLRLSVYAADAFTTEDGRLDLLAQGARSAAVGAWVRPSRPDVTVPAGGSVEVPFTLTLPPGAAPGEYLGGVVTAPAGSGERRGIRIRLRVGGELRPRLSVEDPRVGYAGGGDATVTYTIRNTGNAVLAARQAVSVSGVRAGRIGDSPRLLPGESWKVSVPVHGVTPVLRLTGTIEVVPLLTDASNSIAPLAAVRATASAWGVSWGWALPAIAAGCGLVAAFVALRRRRASR</sequence>
<keyword evidence="1" id="KW-0812">Transmembrane</keyword>
<name>A0A1M4DYQ4_9ACTN</name>
<keyword evidence="2" id="KW-0732">Signal</keyword>
<protein>
    <recommendedName>
        <fullName evidence="4">DUF916 domain-containing protein</fullName>
    </recommendedName>
</protein>
<feature type="transmembrane region" description="Helical" evidence="1">
    <location>
        <begin position="277"/>
        <end position="297"/>
    </location>
</feature>
<dbReference type="RefSeq" id="WP_225271056.1">
    <property type="nucleotide sequence ID" value="NZ_CP084058.1"/>
</dbReference>
<keyword evidence="1" id="KW-0472">Membrane</keyword>
<evidence type="ECO:0000313" key="3">
    <source>
        <dbReference type="EMBL" id="SBO91705.1"/>
    </source>
</evidence>
<reference evidence="3" key="1">
    <citation type="submission" date="2016-04" db="EMBL/GenBank/DDBJ databases">
        <authorList>
            <person name="Evans L.H."/>
            <person name="Alamgir A."/>
            <person name="Owens N."/>
            <person name="Weber N.D."/>
            <person name="Virtaneva K."/>
            <person name="Barbian K."/>
            <person name="Babar A."/>
            <person name="Rosenke K."/>
        </authorList>
    </citation>
    <scope>NUCLEOTIDE SEQUENCE</scope>
    <source>
        <strain evidence="3">Nono1</strain>
    </source>
</reference>
<accession>A0A1M4DYQ4</accession>
<evidence type="ECO:0008006" key="4">
    <source>
        <dbReference type="Google" id="ProtNLM"/>
    </source>
</evidence>
<keyword evidence="1" id="KW-1133">Transmembrane helix</keyword>
<dbReference type="AlphaFoldDB" id="A0A1M4DYQ4"/>
<gene>
    <name evidence="3" type="ORF">BN4615_P1219</name>
</gene>
<evidence type="ECO:0000256" key="2">
    <source>
        <dbReference type="SAM" id="SignalP"/>
    </source>
</evidence>
<dbReference type="EMBL" id="LT559118">
    <property type="protein sequence ID" value="SBO91705.1"/>
    <property type="molecule type" value="Genomic_DNA"/>
</dbReference>
<feature type="signal peptide" evidence="2">
    <location>
        <begin position="1"/>
        <end position="31"/>
    </location>
</feature>